<protein>
    <submittedName>
        <fullName evidence="2">Uncharacterized protein</fullName>
    </submittedName>
</protein>
<organism evidence="2 3">
    <name type="scientific">Pyrobaculum ferrireducens</name>
    <dbReference type="NCBI Taxonomy" id="1104324"/>
    <lineage>
        <taxon>Archaea</taxon>
        <taxon>Thermoproteota</taxon>
        <taxon>Thermoprotei</taxon>
        <taxon>Thermoproteales</taxon>
        <taxon>Thermoproteaceae</taxon>
        <taxon>Pyrobaculum</taxon>
    </lineage>
</organism>
<dbReference type="Proteomes" id="UP000005867">
    <property type="component" value="Chromosome"/>
</dbReference>
<dbReference type="KEGG" id="pyr:P186_0662"/>
<feature type="region of interest" description="Disordered" evidence="1">
    <location>
        <begin position="157"/>
        <end position="185"/>
    </location>
</feature>
<dbReference type="eggNOG" id="arCOG05695">
    <property type="taxonomic scope" value="Archaea"/>
</dbReference>
<name>G7VHU1_9CREN</name>
<dbReference type="HOGENOM" id="CLU_1507443_0_0_2"/>
<evidence type="ECO:0000313" key="3">
    <source>
        <dbReference type="Proteomes" id="UP000005867"/>
    </source>
</evidence>
<reference evidence="2 3" key="1">
    <citation type="journal article" date="2012" name="J. Bacteriol.">
        <title>Complete genome sequence of strain 1860, a crenarchaeon of the genus pyrobaculum able to grow with various electron acceptors.</title>
        <authorList>
            <person name="Mardanov A.V."/>
            <person name="Gumerov V.M."/>
            <person name="Slobodkina G.B."/>
            <person name="Beletsky A.V."/>
            <person name="Bonch-Osmolovskaya E.A."/>
            <person name="Ravin N.V."/>
            <person name="Skryabin K.G."/>
        </authorList>
    </citation>
    <scope>NUCLEOTIDE SEQUENCE [LARGE SCALE GENOMIC DNA]</scope>
    <source>
        <strain evidence="2 3">1860</strain>
    </source>
</reference>
<keyword evidence="3" id="KW-1185">Reference proteome</keyword>
<dbReference type="AlphaFoldDB" id="G7VHU1"/>
<accession>G7VHU1</accession>
<gene>
    <name evidence="2" type="ORF">P186_0662</name>
</gene>
<evidence type="ECO:0000313" key="2">
    <source>
        <dbReference type="EMBL" id="AET32113.1"/>
    </source>
</evidence>
<evidence type="ECO:0000256" key="1">
    <source>
        <dbReference type="SAM" id="MobiDB-lite"/>
    </source>
</evidence>
<dbReference type="EMBL" id="CP003098">
    <property type="protein sequence ID" value="AET32113.1"/>
    <property type="molecule type" value="Genomic_DNA"/>
</dbReference>
<proteinExistence type="predicted"/>
<dbReference type="BioCyc" id="PSP1104324:GJSN-651-MONOMER"/>
<dbReference type="STRING" id="1104324.P186_0662"/>
<sequence length="185" mass="21168">MYCLNSVDIDTAVWFLPLSRNEAVEAIKKAYAVAQEYARKIGGRLEVIQPRHIYGEAADKFGYSLQLGRITVNLPPAAVLVVWGFYNADEYLDFVRFIQDGRVYEWFVEPIAYYPERVGVWAEEPLVFRNVLYIDVHTTSGEERDRTYGWPLGYYISPLQPPPEVKPPRRPRGGGPPRREGGGRS</sequence>